<feature type="compositionally biased region" description="Basic and acidic residues" evidence="1">
    <location>
        <begin position="27"/>
        <end position="40"/>
    </location>
</feature>
<feature type="region of interest" description="Disordered" evidence="1">
    <location>
        <begin position="1"/>
        <end position="78"/>
    </location>
</feature>
<reference evidence="2 3" key="1">
    <citation type="journal article" date="2010" name="Stand. Genomic Sci.">
        <title>Complete genome sequence of Geodermatophilus obscurus type strain (G-20).</title>
        <authorList>
            <person name="Ivanova N."/>
            <person name="Sikorski J."/>
            <person name="Jando M."/>
            <person name="Munk C."/>
            <person name="Lapidus A."/>
            <person name="Glavina Del Rio T."/>
            <person name="Copeland A."/>
            <person name="Tice H."/>
            <person name="Cheng J.-F."/>
            <person name="Lucas S."/>
            <person name="Chen F."/>
            <person name="Nolan M."/>
            <person name="Bruce D."/>
            <person name="Goodwin L."/>
            <person name="Pitluck S."/>
            <person name="Mavromatis K."/>
            <person name="Mikhailova N."/>
            <person name="Pati A."/>
            <person name="Chen A."/>
            <person name="Palaniappan K."/>
            <person name="Land M."/>
            <person name="Hauser L."/>
            <person name="Chang Y.-J."/>
            <person name="Jeffries C.D."/>
            <person name="Meincke L."/>
            <person name="Brettin T."/>
            <person name="Detter J.C."/>
            <person name="Detter J.C."/>
            <person name="Rohde M."/>
            <person name="Goeker M."/>
            <person name="Bristow J."/>
            <person name="Eisen J.A."/>
            <person name="Markowitz V."/>
            <person name="Hugenholtz P."/>
            <person name="Kyrpides N.C."/>
            <person name="Klenk H.-P."/>
        </authorList>
    </citation>
    <scope>NUCLEOTIDE SEQUENCE [LARGE SCALE GENOMIC DNA]</scope>
    <source>
        <strain evidence="3">ATCC 25078 / DSM 43160 / JCM 3152 / KCC A-0152 / KCTC 9177 / NBRC 13315 / NRRL B-3577 / G-20</strain>
    </source>
</reference>
<evidence type="ECO:0000256" key="1">
    <source>
        <dbReference type="SAM" id="MobiDB-lite"/>
    </source>
</evidence>
<dbReference type="HOGENOM" id="CLU_2616964_0_0_11"/>
<protein>
    <submittedName>
        <fullName evidence="2">Uncharacterized protein</fullName>
    </submittedName>
</protein>
<name>D2S3Z1_GEOOG</name>
<proteinExistence type="predicted"/>
<reference evidence="3" key="2">
    <citation type="submission" date="2010-01" db="EMBL/GenBank/DDBJ databases">
        <title>The complete genome of Geodermatophilus obscurus DSM 43160.</title>
        <authorList>
            <consortium name="US DOE Joint Genome Institute (JGI-PGF)"/>
            <person name="Lucas S."/>
            <person name="Copeland A."/>
            <person name="Lapidus A."/>
            <person name="Glavina del Rio T."/>
            <person name="Dalin E."/>
            <person name="Tice H."/>
            <person name="Bruce D."/>
            <person name="Goodwin L."/>
            <person name="Pitluck S."/>
            <person name="Kyrpides N."/>
            <person name="Mavromatis K."/>
            <person name="Ivanova N."/>
            <person name="Munk A.C."/>
            <person name="Brettin T."/>
            <person name="Detter J.C."/>
            <person name="Han C."/>
            <person name="Larimer F."/>
            <person name="Land M."/>
            <person name="Hauser L."/>
            <person name="Markowitz V."/>
            <person name="Cheng J.-F."/>
            <person name="Hugenholtz P."/>
            <person name="Woyke T."/>
            <person name="Wu D."/>
            <person name="Jando M."/>
            <person name="Schneider S."/>
            <person name="Klenk H.-P."/>
            <person name="Eisen J.A."/>
        </authorList>
    </citation>
    <scope>NUCLEOTIDE SEQUENCE [LARGE SCALE GENOMIC DNA]</scope>
    <source>
        <strain evidence="3">ATCC 25078 / DSM 43160 / JCM 3152 / KCC A-0152 / KCTC 9177 / NBRC 13315 / NRRL B-3577 / G-20</strain>
    </source>
</reference>
<accession>D2S3Z1</accession>
<dbReference type="Proteomes" id="UP000001382">
    <property type="component" value="Chromosome"/>
</dbReference>
<organism evidence="2 3">
    <name type="scientific">Geodermatophilus obscurus (strain ATCC 25078 / DSM 43160 / JCM 3152 / CCUG 61914 / KCC A-0152 / KCTC 9177 / NBRC 13315 / NRRL B-3577 / G-20)</name>
    <dbReference type="NCBI Taxonomy" id="526225"/>
    <lineage>
        <taxon>Bacteria</taxon>
        <taxon>Bacillati</taxon>
        <taxon>Actinomycetota</taxon>
        <taxon>Actinomycetes</taxon>
        <taxon>Geodermatophilales</taxon>
        <taxon>Geodermatophilaceae</taxon>
        <taxon>Geodermatophilus</taxon>
    </lineage>
</organism>
<dbReference type="OrthoDB" id="5194043at2"/>
<evidence type="ECO:0000313" key="3">
    <source>
        <dbReference type="Proteomes" id="UP000001382"/>
    </source>
</evidence>
<feature type="compositionally biased region" description="Acidic residues" evidence="1">
    <location>
        <begin position="61"/>
        <end position="78"/>
    </location>
</feature>
<evidence type="ECO:0000313" key="2">
    <source>
        <dbReference type="EMBL" id="ADB73019.1"/>
    </source>
</evidence>
<dbReference type="KEGG" id="gob:Gobs_0213"/>
<gene>
    <name evidence="2" type="ordered locus">Gobs_0213</name>
</gene>
<dbReference type="AlphaFoldDB" id="D2S3Z1"/>
<keyword evidence="3" id="KW-1185">Reference proteome</keyword>
<sequence>MDGTAVGRMPPQERSRDMTENQQGRPPVDETRPSAPEQDRGGGPSVPTDSSGVGMGLGEADTFEPEESAPAGEDTDQP</sequence>
<dbReference type="EMBL" id="CP001867">
    <property type="protein sequence ID" value="ADB73019.1"/>
    <property type="molecule type" value="Genomic_DNA"/>
</dbReference>